<feature type="transmembrane region" description="Helical" evidence="1">
    <location>
        <begin position="50"/>
        <end position="75"/>
    </location>
</feature>
<reference evidence="2 3" key="1">
    <citation type="submission" date="2015-01" db="EMBL/GenBank/DDBJ databases">
        <title>Evolution of Trichinella species and genotypes.</title>
        <authorList>
            <person name="Korhonen P.K."/>
            <person name="Edoardo P."/>
            <person name="Giuseppe L.R."/>
            <person name="Gasser R.B."/>
        </authorList>
    </citation>
    <scope>NUCLEOTIDE SEQUENCE [LARGE SCALE GENOMIC DNA]</scope>
    <source>
        <strain evidence="2">ISS1029</strain>
    </source>
</reference>
<name>A0A0V1H385_9BILA</name>
<sequence length="104" mass="11884">MLTIQWYLVLRNSIIAYIVKQLAFLKKLLPAYRNESRHSKSCLPENACKFLFISYAFVCVALVSMSVVVGCAVRVHCRSPCDDGRRMTLKMALIFIYCCLISLN</sequence>
<evidence type="ECO:0000256" key="1">
    <source>
        <dbReference type="SAM" id="Phobius"/>
    </source>
</evidence>
<evidence type="ECO:0000313" key="2">
    <source>
        <dbReference type="EMBL" id="KRZ05031.1"/>
    </source>
</evidence>
<keyword evidence="3" id="KW-1185">Reference proteome</keyword>
<proteinExistence type="predicted"/>
<feature type="transmembrane region" description="Helical" evidence="1">
    <location>
        <begin position="6"/>
        <end position="29"/>
    </location>
</feature>
<comment type="caution">
    <text evidence="2">The sequence shown here is derived from an EMBL/GenBank/DDBJ whole genome shotgun (WGS) entry which is preliminary data.</text>
</comment>
<keyword evidence="1" id="KW-1133">Transmembrane helix</keyword>
<evidence type="ECO:0000313" key="3">
    <source>
        <dbReference type="Proteomes" id="UP000055024"/>
    </source>
</evidence>
<gene>
    <name evidence="2" type="ORF">T11_18369</name>
</gene>
<keyword evidence="1" id="KW-0472">Membrane</keyword>
<dbReference type="AlphaFoldDB" id="A0A0V1H385"/>
<dbReference type="EMBL" id="JYDP01000148">
    <property type="protein sequence ID" value="KRZ05031.1"/>
    <property type="molecule type" value="Genomic_DNA"/>
</dbReference>
<organism evidence="2 3">
    <name type="scientific">Trichinella zimbabwensis</name>
    <dbReference type="NCBI Taxonomy" id="268475"/>
    <lineage>
        <taxon>Eukaryota</taxon>
        <taxon>Metazoa</taxon>
        <taxon>Ecdysozoa</taxon>
        <taxon>Nematoda</taxon>
        <taxon>Enoplea</taxon>
        <taxon>Dorylaimia</taxon>
        <taxon>Trichinellida</taxon>
        <taxon>Trichinellidae</taxon>
        <taxon>Trichinella</taxon>
    </lineage>
</organism>
<dbReference type="Proteomes" id="UP000055024">
    <property type="component" value="Unassembled WGS sequence"/>
</dbReference>
<protein>
    <submittedName>
        <fullName evidence="2">Uncharacterized protein</fullName>
    </submittedName>
</protein>
<accession>A0A0V1H385</accession>
<keyword evidence="1" id="KW-0812">Transmembrane</keyword>